<keyword evidence="7" id="KW-0663">Pyridoxal phosphate</keyword>
<dbReference type="InterPro" id="IPR004839">
    <property type="entry name" value="Aminotransferase_I/II_large"/>
</dbReference>
<evidence type="ECO:0000256" key="5">
    <source>
        <dbReference type="ARBA" id="ARBA00013220"/>
    </source>
</evidence>
<evidence type="ECO:0000256" key="3">
    <source>
        <dbReference type="ARBA" id="ARBA00004991"/>
    </source>
</evidence>
<dbReference type="Proteomes" id="UP000001744">
    <property type="component" value="Unassembled WGS sequence"/>
</dbReference>
<dbReference type="STRING" id="402676.B6K650"/>
<feature type="domain" description="Aminotransferase class I/classII large" evidence="11">
    <location>
        <begin position="119"/>
        <end position="481"/>
    </location>
</feature>
<evidence type="ECO:0000256" key="9">
    <source>
        <dbReference type="ARBA" id="ARBA00023098"/>
    </source>
</evidence>
<dbReference type="VEuPathDB" id="FungiDB:SJAG_04178"/>
<keyword evidence="10" id="KW-0012">Acyltransferase</keyword>
<name>B6K650_SCHJY</name>
<dbReference type="InterPro" id="IPR015422">
    <property type="entry name" value="PyrdxlP-dep_Trfase_small"/>
</dbReference>
<dbReference type="Gene3D" id="3.90.1150.10">
    <property type="entry name" value="Aspartate Aminotransferase, domain 1"/>
    <property type="match status" value="1"/>
</dbReference>
<dbReference type="SUPFAM" id="SSF53383">
    <property type="entry name" value="PLP-dependent transferases"/>
    <property type="match status" value="1"/>
</dbReference>
<proteinExistence type="inferred from homology"/>
<keyword evidence="6" id="KW-0808">Transferase</keyword>
<dbReference type="eggNOG" id="KOG1358">
    <property type="taxonomic scope" value="Eukaryota"/>
</dbReference>
<keyword evidence="9" id="KW-0443">Lipid metabolism</keyword>
<dbReference type="InterPro" id="IPR015424">
    <property type="entry name" value="PyrdxlP-dep_Trfase"/>
</dbReference>
<dbReference type="RefSeq" id="XP_002175297.2">
    <property type="nucleotide sequence ID" value="XM_002175261.2"/>
</dbReference>
<comment type="cofactor">
    <cofactor evidence="1">
        <name>pyridoxal 5'-phosphate</name>
        <dbReference type="ChEBI" id="CHEBI:597326"/>
    </cofactor>
</comment>
<dbReference type="GO" id="GO:0017059">
    <property type="term" value="C:serine palmitoyltransferase complex"/>
    <property type="evidence" value="ECO:0007669"/>
    <property type="project" value="EnsemblFungi"/>
</dbReference>
<accession>B6K650</accession>
<dbReference type="OMA" id="IPFRAEC"/>
<evidence type="ECO:0000256" key="1">
    <source>
        <dbReference type="ARBA" id="ARBA00001933"/>
    </source>
</evidence>
<evidence type="ECO:0000256" key="8">
    <source>
        <dbReference type="ARBA" id="ARBA00022919"/>
    </source>
</evidence>
<dbReference type="AlphaFoldDB" id="B6K650"/>
<sequence length="496" mass="55525">MSNTSASLMEDVYAYFNQTVIFFGNVSTYCQSSYQNDPIRTFVEFLLLLFAAYYVLRKPRTSPDNNYIDLTEKEIDELVDDWQPEPLVSPLTDQEQFELESIPILDSVRLQTKLSDGRPVINYASYNFLNFAEDPAINKSVVEALRQCGLGACGPPGFYGNQDKHLKLEQDIARFIGVQGSIVYAQAFQTISSVIPAFLKRGDLLVVDDNANFAIQKGVQISRSSIRFFKHNDMKDLERVLNEIVTEAAAARKPLTRRFIVTEGISEKLGDMVDLPKLIMLKKKYKFRLILDETWSFGTCGRSGRGITEHYGIDPNEVDMIIGSLSNSIAAGGGFCAGSLMVTNHQRLSGLAFIFSASLPSSLAVAGYEAIARLEESGDKIMNALRDRCARFHACMYKSKWLESPSHIESPSIHLRLRDQTIPHNEQHRILQQIIEKCKDDGFLLSRSKTVEKLDKVKLPPSIRVCVSTGHANESVESLALAIKKHADEVMSSNES</sequence>
<comment type="similarity">
    <text evidence="4">Belongs to the class-II pyridoxal-phosphate-dependent aminotransferase family.</text>
</comment>
<evidence type="ECO:0000313" key="14">
    <source>
        <dbReference type="Proteomes" id="UP000001744"/>
    </source>
</evidence>
<dbReference type="JaponicusDB" id="SJAG_04178">
    <property type="gene designation" value="lcb1"/>
</dbReference>
<keyword evidence="14" id="KW-1185">Reference proteome</keyword>
<dbReference type="InterPro" id="IPR050087">
    <property type="entry name" value="AON_synthase_class-II"/>
</dbReference>
<dbReference type="Gene3D" id="3.40.640.10">
    <property type="entry name" value="Type I PLP-dependent aspartate aminotransferase-like (Major domain)"/>
    <property type="match status" value="1"/>
</dbReference>
<dbReference type="GeneID" id="7050573"/>
<dbReference type="OrthoDB" id="3168162at2759"/>
<evidence type="ECO:0000256" key="6">
    <source>
        <dbReference type="ARBA" id="ARBA00022679"/>
    </source>
</evidence>
<comment type="pathway">
    <text evidence="2">Lipid metabolism; sphingolipid metabolism.</text>
</comment>
<dbReference type="PANTHER" id="PTHR13693">
    <property type="entry name" value="CLASS II AMINOTRANSFERASE/8-AMINO-7-OXONONANOATE SYNTHASE"/>
    <property type="match status" value="1"/>
</dbReference>
<dbReference type="GO" id="GO:0016020">
    <property type="term" value="C:membrane"/>
    <property type="evidence" value="ECO:0007669"/>
    <property type="project" value="GOC"/>
</dbReference>
<dbReference type="GO" id="GO:0004758">
    <property type="term" value="F:serine C-palmitoyltransferase activity"/>
    <property type="evidence" value="ECO:0000318"/>
    <property type="project" value="GO_Central"/>
</dbReference>
<organism evidence="12 14">
    <name type="scientific">Schizosaccharomyces japonicus (strain yFS275 / FY16936)</name>
    <name type="common">Fission yeast</name>
    <dbReference type="NCBI Taxonomy" id="402676"/>
    <lineage>
        <taxon>Eukaryota</taxon>
        <taxon>Fungi</taxon>
        <taxon>Dikarya</taxon>
        <taxon>Ascomycota</taxon>
        <taxon>Taphrinomycotina</taxon>
        <taxon>Schizosaccharomycetes</taxon>
        <taxon>Schizosaccharomycetales</taxon>
        <taxon>Schizosaccharomycetaceae</taxon>
        <taxon>Schizosaccharomyces</taxon>
    </lineage>
</organism>
<evidence type="ECO:0000256" key="4">
    <source>
        <dbReference type="ARBA" id="ARBA00008392"/>
    </source>
</evidence>
<dbReference type="HOGENOM" id="CLU_015846_0_2_1"/>
<dbReference type="Pfam" id="PF00155">
    <property type="entry name" value="Aminotran_1_2"/>
    <property type="match status" value="1"/>
</dbReference>
<evidence type="ECO:0000313" key="12">
    <source>
        <dbReference type="EMBL" id="EEB09004.2"/>
    </source>
</evidence>
<reference evidence="12 14" key="1">
    <citation type="journal article" date="2011" name="Science">
        <title>Comparative functional genomics of the fission yeasts.</title>
        <authorList>
            <person name="Rhind N."/>
            <person name="Chen Z."/>
            <person name="Yassour M."/>
            <person name="Thompson D.A."/>
            <person name="Haas B.J."/>
            <person name="Habib N."/>
            <person name="Wapinski I."/>
            <person name="Roy S."/>
            <person name="Lin M.F."/>
            <person name="Heiman D.I."/>
            <person name="Young S.K."/>
            <person name="Furuya K."/>
            <person name="Guo Y."/>
            <person name="Pidoux A."/>
            <person name="Chen H.M."/>
            <person name="Robbertse B."/>
            <person name="Goldberg J.M."/>
            <person name="Aoki K."/>
            <person name="Bayne E.H."/>
            <person name="Berlin A.M."/>
            <person name="Desjardins C.A."/>
            <person name="Dobbs E."/>
            <person name="Dukaj L."/>
            <person name="Fan L."/>
            <person name="FitzGerald M.G."/>
            <person name="French C."/>
            <person name="Gujja S."/>
            <person name="Hansen K."/>
            <person name="Keifenheim D."/>
            <person name="Levin J.Z."/>
            <person name="Mosher R.A."/>
            <person name="Mueller C.A."/>
            <person name="Pfiffner J."/>
            <person name="Priest M."/>
            <person name="Russ C."/>
            <person name="Smialowska A."/>
            <person name="Swoboda P."/>
            <person name="Sykes S.M."/>
            <person name="Vaughn M."/>
            <person name="Vengrova S."/>
            <person name="Yoder R."/>
            <person name="Zeng Q."/>
            <person name="Allshire R."/>
            <person name="Baulcombe D."/>
            <person name="Birren B.W."/>
            <person name="Brown W."/>
            <person name="Ekwall K."/>
            <person name="Kellis M."/>
            <person name="Leatherwood J."/>
            <person name="Levin H."/>
            <person name="Margalit H."/>
            <person name="Martienssen R."/>
            <person name="Nieduszynski C.A."/>
            <person name="Spatafora J.W."/>
            <person name="Friedman N."/>
            <person name="Dalgaard J.Z."/>
            <person name="Baumann P."/>
            <person name="Niki H."/>
            <person name="Regev A."/>
            <person name="Nusbaum C."/>
        </authorList>
    </citation>
    <scope>NUCLEOTIDE SEQUENCE [LARGE SCALE GENOMIC DNA]</scope>
    <source>
        <strain evidence="14">yFS275 / FY16936</strain>
    </source>
</reference>
<evidence type="ECO:0000256" key="2">
    <source>
        <dbReference type="ARBA" id="ARBA00004760"/>
    </source>
</evidence>
<dbReference type="GO" id="GO:0046512">
    <property type="term" value="P:sphingosine biosynthetic process"/>
    <property type="evidence" value="ECO:0000318"/>
    <property type="project" value="GO_Central"/>
</dbReference>
<dbReference type="GO" id="GO:0005783">
    <property type="term" value="C:endoplasmic reticulum"/>
    <property type="evidence" value="ECO:0000318"/>
    <property type="project" value="GO_Central"/>
</dbReference>
<dbReference type="PANTHER" id="PTHR13693:SF2">
    <property type="entry name" value="SERINE PALMITOYLTRANSFERASE 1"/>
    <property type="match status" value="1"/>
</dbReference>
<comment type="pathway">
    <text evidence="3">Sphingolipid metabolism.</text>
</comment>
<protein>
    <recommendedName>
        <fullName evidence="5">serine C-palmitoyltransferase</fullName>
        <ecNumber evidence="5">2.3.1.50</ecNumber>
    </recommendedName>
</protein>
<gene>
    <name evidence="13" type="primary">lcb1</name>
    <name evidence="12" type="ORF">SJAG_04178</name>
</gene>
<dbReference type="GO" id="GO:0046513">
    <property type="term" value="P:ceramide biosynthetic process"/>
    <property type="evidence" value="ECO:0000318"/>
    <property type="project" value="GO_Central"/>
</dbReference>
<keyword evidence="8" id="KW-0746">Sphingolipid metabolism</keyword>
<evidence type="ECO:0000259" key="11">
    <source>
        <dbReference type="Pfam" id="PF00155"/>
    </source>
</evidence>
<evidence type="ECO:0000256" key="10">
    <source>
        <dbReference type="ARBA" id="ARBA00023315"/>
    </source>
</evidence>
<dbReference type="GO" id="GO:0030170">
    <property type="term" value="F:pyridoxal phosphate binding"/>
    <property type="evidence" value="ECO:0007669"/>
    <property type="project" value="InterPro"/>
</dbReference>
<evidence type="ECO:0000313" key="13">
    <source>
        <dbReference type="JaponicusDB" id="SJAG_04178"/>
    </source>
</evidence>
<dbReference type="EC" id="2.3.1.50" evidence="5"/>
<dbReference type="EMBL" id="KE651167">
    <property type="protein sequence ID" value="EEB09004.2"/>
    <property type="molecule type" value="Genomic_DNA"/>
</dbReference>
<evidence type="ECO:0000256" key="7">
    <source>
        <dbReference type="ARBA" id="ARBA00022898"/>
    </source>
</evidence>
<dbReference type="InterPro" id="IPR015421">
    <property type="entry name" value="PyrdxlP-dep_Trfase_major"/>
</dbReference>